<dbReference type="InterPro" id="IPR016166">
    <property type="entry name" value="FAD-bd_PCMH"/>
</dbReference>
<feature type="domain" description="FAD-binding PCMH-type" evidence="1">
    <location>
        <begin position="1"/>
        <end position="178"/>
    </location>
</feature>
<dbReference type="PANTHER" id="PTHR11748:SF103">
    <property type="entry name" value="GLYCOLATE OXIDASE SUBUNIT GLCE"/>
    <property type="match status" value="1"/>
</dbReference>
<name>A0A382QWF6_9ZZZZ</name>
<dbReference type="InterPro" id="IPR036318">
    <property type="entry name" value="FAD-bd_PCMH-like_sf"/>
</dbReference>
<dbReference type="PANTHER" id="PTHR11748">
    <property type="entry name" value="D-LACTATE DEHYDROGENASE"/>
    <property type="match status" value="1"/>
</dbReference>
<organism evidence="2">
    <name type="scientific">marine metagenome</name>
    <dbReference type="NCBI Taxonomy" id="408172"/>
    <lineage>
        <taxon>unclassified sequences</taxon>
        <taxon>metagenomes</taxon>
        <taxon>ecological metagenomes</taxon>
    </lineage>
</organism>
<dbReference type="Gene3D" id="3.30.465.10">
    <property type="match status" value="1"/>
</dbReference>
<dbReference type="InterPro" id="IPR016169">
    <property type="entry name" value="FAD-bd_PCMH_sub2"/>
</dbReference>
<feature type="non-terminal residue" evidence="2">
    <location>
        <position position="178"/>
    </location>
</feature>
<evidence type="ECO:0000259" key="1">
    <source>
        <dbReference type="PROSITE" id="PS51387"/>
    </source>
</evidence>
<sequence length="178" mass="19320">MNPSDETAVSKIIKTCFKSATPLELLGSGSKRLIGNKLQCEKTLSLSKLDGIIRYQPEELYVKVKACTPIKTIEEKLKTHKQFLAFDPIDLGYIFKGESDQGTAAGFVATNFAGSSRFKYGSVRDHLLGFRGVNGKGEIIKSGGTVVKNVTGYDLSKLVCGSYGTLVALTELTFKVMP</sequence>
<protein>
    <recommendedName>
        <fullName evidence="1">FAD-binding PCMH-type domain-containing protein</fullName>
    </recommendedName>
</protein>
<dbReference type="PROSITE" id="PS51387">
    <property type="entry name" value="FAD_PCMH"/>
    <property type="match status" value="1"/>
</dbReference>
<accession>A0A382QWF6</accession>
<dbReference type="GO" id="GO:0071949">
    <property type="term" value="F:FAD binding"/>
    <property type="evidence" value="ECO:0007669"/>
    <property type="project" value="InterPro"/>
</dbReference>
<gene>
    <name evidence="2" type="ORF">METZ01_LOCUS342104</name>
</gene>
<proteinExistence type="predicted"/>
<dbReference type="EMBL" id="UINC01117078">
    <property type="protein sequence ID" value="SVC89250.1"/>
    <property type="molecule type" value="Genomic_DNA"/>
</dbReference>
<reference evidence="2" key="1">
    <citation type="submission" date="2018-05" db="EMBL/GenBank/DDBJ databases">
        <authorList>
            <person name="Lanie J.A."/>
            <person name="Ng W.-L."/>
            <person name="Kazmierczak K.M."/>
            <person name="Andrzejewski T.M."/>
            <person name="Davidsen T.M."/>
            <person name="Wayne K.J."/>
            <person name="Tettelin H."/>
            <person name="Glass J.I."/>
            <person name="Rusch D."/>
            <person name="Podicherti R."/>
            <person name="Tsui H.-C.T."/>
            <person name="Winkler M.E."/>
        </authorList>
    </citation>
    <scope>NUCLEOTIDE SEQUENCE</scope>
</reference>
<dbReference type="InterPro" id="IPR006094">
    <property type="entry name" value="Oxid_FAD_bind_N"/>
</dbReference>
<dbReference type="SUPFAM" id="SSF56176">
    <property type="entry name" value="FAD-binding/transporter-associated domain-like"/>
    <property type="match status" value="1"/>
</dbReference>
<dbReference type="AlphaFoldDB" id="A0A382QWF6"/>
<evidence type="ECO:0000313" key="2">
    <source>
        <dbReference type="EMBL" id="SVC89250.1"/>
    </source>
</evidence>
<dbReference type="Pfam" id="PF01565">
    <property type="entry name" value="FAD_binding_4"/>
    <property type="match status" value="1"/>
</dbReference>